<dbReference type="InterPro" id="IPR036388">
    <property type="entry name" value="WH-like_DNA-bd_sf"/>
</dbReference>
<dbReference type="InterPro" id="IPR036390">
    <property type="entry name" value="WH_DNA-bd_sf"/>
</dbReference>
<evidence type="ECO:0000313" key="5">
    <source>
        <dbReference type="EMBL" id="EHK82241.1"/>
    </source>
</evidence>
<dbReference type="PATRIC" id="fig|1114960.4.peg.3375"/>
<dbReference type="PROSITE" id="PS50956">
    <property type="entry name" value="HTH_ASNC_2"/>
    <property type="match status" value="1"/>
</dbReference>
<dbReference type="SUPFAM" id="SSF54909">
    <property type="entry name" value="Dimeric alpha+beta barrel"/>
    <property type="match status" value="2"/>
</dbReference>
<evidence type="ECO:0000256" key="2">
    <source>
        <dbReference type="ARBA" id="ARBA00023125"/>
    </source>
</evidence>
<dbReference type="EMBL" id="AHBW01000049">
    <property type="protein sequence ID" value="EHK82241.1"/>
    <property type="molecule type" value="Genomic_DNA"/>
</dbReference>
<accession>H0JUE3</accession>
<evidence type="ECO:0000313" key="6">
    <source>
        <dbReference type="Proteomes" id="UP000005064"/>
    </source>
</evidence>
<dbReference type="AlphaFoldDB" id="H0JUE3"/>
<dbReference type="PANTHER" id="PTHR30154:SF34">
    <property type="entry name" value="TRANSCRIPTIONAL REGULATOR AZLB"/>
    <property type="match status" value="1"/>
</dbReference>
<dbReference type="PRINTS" id="PR00033">
    <property type="entry name" value="HTHASNC"/>
</dbReference>
<organism evidence="5 6">
    <name type="scientific">Rhodococcus pyridinivorans AK37</name>
    <dbReference type="NCBI Taxonomy" id="1114960"/>
    <lineage>
        <taxon>Bacteria</taxon>
        <taxon>Bacillati</taxon>
        <taxon>Actinomycetota</taxon>
        <taxon>Actinomycetes</taxon>
        <taxon>Mycobacteriales</taxon>
        <taxon>Nocardiaceae</taxon>
        <taxon>Rhodococcus</taxon>
    </lineage>
</organism>
<evidence type="ECO:0000256" key="1">
    <source>
        <dbReference type="ARBA" id="ARBA00023015"/>
    </source>
</evidence>
<dbReference type="InterPro" id="IPR000485">
    <property type="entry name" value="AsnC-type_HTH_dom"/>
</dbReference>
<feature type="domain" description="HTH asnC-type" evidence="4">
    <location>
        <begin position="144"/>
        <end position="204"/>
    </location>
</feature>
<dbReference type="InterPro" id="IPR054609">
    <property type="entry name" value="PF0864-like_C"/>
</dbReference>
<dbReference type="GO" id="GO:0043565">
    <property type="term" value="F:sequence-specific DNA binding"/>
    <property type="evidence" value="ECO:0007669"/>
    <property type="project" value="InterPro"/>
</dbReference>
<gene>
    <name evidence="5" type="ORF">AK37_16585</name>
</gene>
<dbReference type="SUPFAM" id="SSF46785">
    <property type="entry name" value="Winged helix' DNA-binding domain"/>
    <property type="match status" value="1"/>
</dbReference>
<reference evidence="5 6" key="1">
    <citation type="submission" date="2011-12" db="EMBL/GenBank/DDBJ databases">
        <authorList>
            <person name="Kriszt B."/>
            <person name="Tancsics A."/>
            <person name="Cserhati M."/>
            <person name="Toth A."/>
            <person name="Nagy I."/>
            <person name="Horvath B."/>
            <person name="Tamura T."/>
            <person name="Kukolya J."/>
            <person name="Szoboszlay S."/>
        </authorList>
    </citation>
    <scope>NUCLEOTIDE SEQUENCE [LARGE SCALE GENOMIC DNA]</scope>
    <source>
        <strain evidence="5 6">AK37</strain>
    </source>
</reference>
<dbReference type="Gene3D" id="1.10.10.10">
    <property type="entry name" value="Winged helix-like DNA-binding domain superfamily/Winged helix DNA-binding domain"/>
    <property type="match status" value="1"/>
</dbReference>
<dbReference type="InterPro" id="IPR019888">
    <property type="entry name" value="Tscrpt_reg_AsnC-like"/>
</dbReference>
<sequence length="289" mass="31911">MPFSDLARLTTSTEKTIRRRVNRLIAERYLTISAVTDPTLLGFGALALAMITVGDSGDLSALAEDLAGFEEVDYVTITTGRFGLQAELICVDSAELQSVTRRIHQLAGVLNVELLAYLRVHYQQAEMTPSTSGTSGLGVRPRVLDDLDQKIIARLAADGRISLREIARDVDMSEATIRQRYSRLCESRAVRVMAIVNPLRMGYRYTSWVGIRVCGSSRVQDIAEILADLPHVSYVVLTAGRFDVLAEVVSSSGGELISLLDDSIRPIPGIAVTETWVYQDLFYKPLYPR</sequence>
<dbReference type="Pfam" id="PF22482">
    <property type="entry name" value="AsnC_trans_reg_3"/>
    <property type="match status" value="1"/>
</dbReference>
<dbReference type="GO" id="GO:0005829">
    <property type="term" value="C:cytosol"/>
    <property type="evidence" value="ECO:0007669"/>
    <property type="project" value="TreeGrafter"/>
</dbReference>
<keyword evidence="3" id="KW-0804">Transcription</keyword>
<evidence type="ECO:0000256" key="3">
    <source>
        <dbReference type="ARBA" id="ARBA00023163"/>
    </source>
</evidence>
<dbReference type="Proteomes" id="UP000005064">
    <property type="component" value="Unassembled WGS sequence"/>
</dbReference>
<dbReference type="SMART" id="SM00344">
    <property type="entry name" value="HTH_ASNC"/>
    <property type="match status" value="2"/>
</dbReference>
<name>H0JUE3_9NOCA</name>
<keyword evidence="1" id="KW-0805">Transcription regulation</keyword>
<dbReference type="Pfam" id="PF13404">
    <property type="entry name" value="HTH_AsnC-type"/>
    <property type="match status" value="1"/>
</dbReference>
<dbReference type="Gene3D" id="3.30.70.920">
    <property type="match status" value="2"/>
</dbReference>
<protein>
    <submittedName>
        <fullName evidence="5">AsnC family transcriptional regulator</fullName>
    </submittedName>
</protein>
<dbReference type="PANTHER" id="PTHR30154">
    <property type="entry name" value="LEUCINE-RESPONSIVE REGULATORY PROTEIN"/>
    <property type="match status" value="1"/>
</dbReference>
<keyword evidence="2" id="KW-0238">DNA-binding</keyword>
<dbReference type="GO" id="GO:0043200">
    <property type="term" value="P:response to amino acid"/>
    <property type="evidence" value="ECO:0007669"/>
    <property type="project" value="TreeGrafter"/>
</dbReference>
<dbReference type="InterPro" id="IPR019887">
    <property type="entry name" value="Tscrpt_reg_AsnC/Lrp_C"/>
</dbReference>
<evidence type="ECO:0000259" key="4">
    <source>
        <dbReference type="PROSITE" id="PS50956"/>
    </source>
</evidence>
<proteinExistence type="predicted"/>
<comment type="caution">
    <text evidence="5">The sequence shown here is derived from an EMBL/GenBank/DDBJ whole genome shotgun (WGS) entry which is preliminary data.</text>
</comment>
<dbReference type="Pfam" id="PF01037">
    <property type="entry name" value="AsnC_trans_reg"/>
    <property type="match status" value="1"/>
</dbReference>
<dbReference type="InterPro" id="IPR011008">
    <property type="entry name" value="Dimeric_a/b-barrel"/>
</dbReference>